<evidence type="ECO:0000313" key="2">
    <source>
        <dbReference type="Proteomes" id="UP000232412"/>
    </source>
</evidence>
<sequence>MVNEVEWVYFETDTTNYYWQDKEISVTVYGTIRSGMDGPIDIILTGPIGDANPAHQPRSDRPVNAVLSRCEFPEVGCFKQVIRMQKSSWPYDGKYQLTAKYGGVESKPIWFYVDTNS</sequence>
<dbReference type="RefSeq" id="WP_101009444.1">
    <property type="nucleotide sequence ID" value="NZ_FRFC01000003.1"/>
</dbReference>
<protein>
    <submittedName>
        <fullName evidence="1">Uncharacterized protein</fullName>
    </submittedName>
</protein>
<accession>A0A2H1EGK4</accession>
<dbReference type="AlphaFoldDB" id="A0A2H1EGK4"/>
<dbReference type="EMBL" id="FRFC01000003">
    <property type="protein sequence ID" value="SHO44753.1"/>
    <property type="molecule type" value="Genomic_DNA"/>
</dbReference>
<name>A0A2H1EGK4_9ARCH</name>
<dbReference type="Proteomes" id="UP000232412">
    <property type="component" value="Unassembled WGS sequence"/>
</dbReference>
<gene>
    <name evidence="1" type="ORF">NSIN_20427</name>
</gene>
<organism evidence="1 2">
    <name type="scientific">Nitrosotalea sinensis</name>
    <dbReference type="NCBI Taxonomy" id="1499975"/>
    <lineage>
        <taxon>Archaea</taxon>
        <taxon>Nitrososphaerota</taxon>
        <taxon>Nitrososphaeria</taxon>
        <taxon>Nitrosotaleales</taxon>
        <taxon>Nitrosotaleaceae</taxon>
        <taxon>Nitrosotalea</taxon>
    </lineage>
</organism>
<evidence type="ECO:0000313" key="1">
    <source>
        <dbReference type="EMBL" id="SHO44753.1"/>
    </source>
</evidence>
<proteinExistence type="predicted"/>
<reference evidence="2" key="1">
    <citation type="submission" date="2016-12" db="EMBL/GenBank/DDBJ databases">
        <authorList>
            <person name="Herbold C."/>
        </authorList>
    </citation>
    <scope>NUCLEOTIDE SEQUENCE [LARGE SCALE GENOMIC DNA]</scope>
</reference>
<keyword evidence="2" id="KW-1185">Reference proteome</keyword>